<dbReference type="GO" id="GO:0006631">
    <property type="term" value="P:fatty acid metabolic process"/>
    <property type="evidence" value="ECO:0007669"/>
    <property type="project" value="TreeGrafter"/>
</dbReference>
<dbReference type="Gene3D" id="1.20.80.10">
    <property type="match status" value="1"/>
</dbReference>
<dbReference type="Proteomes" id="UP001166286">
    <property type="component" value="Unassembled WGS sequence"/>
</dbReference>
<comment type="similarity">
    <text evidence="1">Belongs to the ACBP family.</text>
</comment>
<dbReference type="AlphaFoldDB" id="A0AA39R154"/>
<dbReference type="PROSITE" id="PS51228">
    <property type="entry name" value="ACB_2"/>
    <property type="match status" value="1"/>
</dbReference>
<evidence type="ECO:0000259" key="3">
    <source>
        <dbReference type="PROSITE" id="PS51228"/>
    </source>
</evidence>
<keyword evidence="2" id="KW-0446">Lipid-binding</keyword>
<evidence type="ECO:0000313" key="4">
    <source>
        <dbReference type="EMBL" id="KAK0511506.1"/>
    </source>
</evidence>
<organism evidence="4 5">
    <name type="scientific">Cladonia borealis</name>
    <dbReference type="NCBI Taxonomy" id="184061"/>
    <lineage>
        <taxon>Eukaryota</taxon>
        <taxon>Fungi</taxon>
        <taxon>Dikarya</taxon>
        <taxon>Ascomycota</taxon>
        <taxon>Pezizomycotina</taxon>
        <taxon>Lecanoromycetes</taxon>
        <taxon>OSLEUM clade</taxon>
        <taxon>Lecanoromycetidae</taxon>
        <taxon>Lecanorales</taxon>
        <taxon>Lecanorineae</taxon>
        <taxon>Cladoniaceae</taxon>
        <taxon>Cladonia</taxon>
    </lineage>
</organism>
<evidence type="ECO:0000313" key="5">
    <source>
        <dbReference type="Proteomes" id="UP001166286"/>
    </source>
</evidence>
<dbReference type="PANTHER" id="PTHR23310">
    <property type="entry name" value="ACYL-COA-BINDING PROTEIN, ACBP"/>
    <property type="match status" value="1"/>
</dbReference>
<dbReference type="Pfam" id="PF00887">
    <property type="entry name" value="ACBP"/>
    <property type="match status" value="1"/>
</dbReference>
<dbReference type="SUPFAM" id="SSF47027">
    <property type="entry name" value="Acyl-CoA binding protein"/>
    <property type="match status" value="1"/>
</dbReference>
<accession>A0AA39R154</accession>
<dbReference type="PRINTS" id="PR00689">
    <property type="entry name" value="ACOABINDINGP"/>
</dbReference>
<reference evidence="4" key="1">
    <citation type="submission" date="2023-03" db="EMBL/GenBank/DDBJ databases">
        <title>Complete genome of Cladonia borealis.</title>
        <authorList>
            <person name="Park H."/>
        </authorList>
    </citation>
    <scope>NUCLEOTIDE SEQUENCE</scope>
    <source>
        <strain evidence="4">ANT050790</strain>
    </source>
</reference>
<keyword evidence="5" id="KW-1185">Reference proteome</keyword>
<comment type="caution">
    <text evidence="4">The sequence shown here is derived from an EMBL/GenBank/DDBJ whole genome shotgun (WGS) entry which is preliminary data.</text>
</comment>
<feature type="domain" description="ACB" evidence="3">
    <location>
        <begin position="4"/>
        <end position="92"/>
    </location>
</feature>
<name>A0AA39R154_9LECA</name>
<dbReference type="EMBL" id="JAFEKC020000013">
    <property type="protein sequence ID" value="KAK0511506.1"/>
    <property type="molecule type" value="Genomic_DNA"/>
</dbReference>
<sequence>MVTQSAEFEKAVKDSKKLQAKPTDDELLQLYALFKIGTGEDFAAATKPGSFDFKGKYKYNAWKKAVDEGTTPVDAQKQYVDLIKEFKGKYGFQE</sequence>
<dbReference type="GO" id="GO:0000062">
    <property type="term" value="F:fatty-acyl-CoA binding"/>
    <property type="evidence" value="ECO:0007669"/>
    <property type="project" value="InterPro"/>
</dbReference>
<evidence type="ECO:0000256" key="2">
    <source>
        <dbReference type="ARBA" id="ARBA00023121"/>
    </source>
</evidence>
<evidence type="ECO:0000256" key="1">
    <source>
        <dbReference type="ARBA" id="ARBA00005567"/>
    </source>
</evidence>
<dbReference type="InterPro" id="IPR000582">
    <property type="entry name" value="Acyl-CoA-binding_protein"/>
</dbReference>
<protein>
    <recommendedName>
        <fullName evidence="3">ACB domain-containing protein</fullName>
    </recommendedName>
</protein>
<dbReference type="InterPro" id="IPR014352">
    <property type="entry name" value="FERM/acyl-CoA-bd_prot_sf"/>
</dbReference>
<dbReference type="InterPro" id="IPR035984">
    <property type="entry name" value="Acyl-CoA-binding_sf"/>
</dbReference>
<dbReference type="PANTHER" id="PTHR23310:SF62">
    <property type="entry name" value="ACYL-COA BINDING PROTEIN 1, ISOFORM A"/>
    <property type="match status" value="1"/>
</dbReference>
<gene>
    <name evidence="4" type="ORF">JMJ35_006079</name>
</gene>
<proteinExistence type="inferred from homology"/>